<keyword evidence="2" id="KW-1185">Reference proteome</keyword>
<gene>
    <name evidence="1" type="ORF">Tsubulata_006484</name>
</gene>
<comment type="caution">
    <text evidence="1">The sequence shown here is derived from an EMBL/GenBank/DDBJ whole genome shotgun (WGS) entry which is preliminary data.</text>
</comment>
<organism evidence="1 2">
    <name type="scientific">Turnera subulata</name>
    <dbReference type="NCBI Taxonomy" id="218843"/>
    <lineage>
        <taxon>Eukaryota</taxon>
        <taxon>Viridiplantae</taxon>
        <taxon>Streptophyta</taxon>
        <taxon>Embryophyta</taxon>
        <taxon>Tracheophyta</taxon>
        <taxon>Spermatophyta</taxon>
        <taxon>Magnoliopsida</taxon>
        <taxon>eudicotyledons</taxon>
        <taxon>Gunneridae</taxon>
        <taxon>Pentapetalae</taxon>
        <taxon>rosids</taxon>
        <taxon>fabids</taxon>
        <taxon>Malpighiales</taxon>
        <taxon>Passifloraceae</taxon>
        <taxon>Turnera</taxon>
    </lineage>
</organism>
<name>A0A9Q0JIS1_9ROSI</name>
<evidence type="ECO:0008006" key="3">
    <source>
        <dbReference type="Google" id="ProtNLM"/>
    </source>
</evidence>
<evidence type="ECO:0000313" key="2">
    <source>
        <dbReference type="Proteomes" id="UP001141552"/>
    </source>
</evidence>
<dbReference type="AlphaFoldDB" id="A0A9Q0JIS1"/>
<reference evidence="1" key="2">
    <citation type="journal article" date="2023" name="Plants (Basel)">
        <title>Annotation of the Turnera subulata (Passifloraceae) Draft Genome Reveals the S-Locus Evolved after the Divergence of Turneroideae from Passifloroideae in a Stepwise Manner.</title>
        <authorList>
            <person name="Henning P.M."/>
            <person name="Roalson E.H."/>
            <person name="Mir W."/>
            <person name="McCubbin A.G."/>
            <person name="Shore J.S."/>
        </authorList>
    </citation>
    <scope>NUCLEOTIDE SEQUENCE</scope>
    <source>
        <strain evidence="1">F60SS</strain>
    </source>
</reference>
<dbReference type="PANTHER" id="PTHR47123">
    <property type="entry name" value="F-BOX PROTEIN SKIP23"/>
    <property type="match status" value="1"/>
</dbReference>
<dbReference type="EMBL" id="JAKUCV010002055">
    <property type="protein sequence ID" value="KAJ4844096.1"/>
    <property type="molecule type" value="Genomic_DNA"/>
</dbReference>
<sequence length="198" mass="22248">MSDWSDLPTELLEKIWNCLRSTHSDTLQFRSIFRSWRSSAPLLRATNSFSKTDRGNHSQVTFTNAPPLYGFPASDGDGTCVFPKVINLLDFEVIELCIHNCLSGSYEDNKLAFASGHHSKSDDGCITVLGVDNVDGELGVWRTGDERWTFFSDPTIKDLRFISVLFIHNKFNAIDHDGSIVTIDPDSLKVLQVSNKEF</sequence>
<dbReference type="PANTHER" id="PTHR47123:SF6">
    <property type="entry name" value="F-BOX PROTEIN SKIP23-LIKE ISOFORM X1"/>
    <property type="match status" value="1"/>
</dbReference>
<protein>
    <recommendedName>
        <fullName evidence="3">F-box domain-containing protein</fullName>
    </recommendedName>
</protein>
<dbReference type="Proteomes" id="UP001141552">
    <property type="component" value="Unassembled WGS sequence"/>
</dbReference>
<dbReference type="InterPro" id="IPR051304">
    <property type="entry name" value="SCF_F-box_domain"/>
</dbReference>
<accession>A0A9Q0JIS1</accession>
<reference evidence="1" key="1">
    <citation type="submission" date="2022-02" db="EMBL/GenBank/DDBJ databases">
        <authorList>
            <person name="Henning P.M."/>
            <person name="McCubbin A.G."/>
            <person name="Shore J.S."/>
        </authorList>
    </citation>
    <scope>NUCLEOTIDE SEQUENCE</scope>
    <source>
        <strain evidence="1">F60SS</strain>
        <tissue evidence="1">Leaves</tissue>
    </source>
</reference>
<proteinExistence type="predicted"/>
<evidence type="ECO:0000313" key="1">
    <source>
        <dbReference type="EMBL" id="KAJ4844096.1"/>
    </source>
</evidence>